<sequence length="94" mass="9914">MKTLRYLNTVLTVIAILLTLNVYIQLTGTPAGAAVSVAQEAHASEKKPVRGVGSSAQAQLDQLKEINENLARLSGKLTDGSVRVKVDSLPAEGD</sequence>
<evidence type="ECO:0000313" key="1">
    <source>
        <dbReference type="EMBL" id="MBB6430027.1"/>
    </source>
</evidence>
<dbReference type="AlphaFoldDB" id="A0A7X0H6M5"/>
<dbReference type="EMBL" id="JACHGY010000001">
    <property type="protein sequence ID" value="MBB6430027.1"/>
    <property type="molecule type" value="Genomic_DNA"/>
</dbReference>
<name>A0A7X0H6M5_9BACT</name>
<reference evidence="1 2" key="1">
    <citation type="submission" date="2020-08" db="EMBL/GenBank/DDBJ databases">
        <title>Genomic Encyclopedia of Type Strains, Phase IV (KMG-IV): sequencing the most valuable type-strain genomes for metagenomic binning, comparative biology and taxonomic classification.</title>
        <authorList>
            <person name="Goeker M."/>
        </authorList>
    </citation>
    <scope>NUCLEOTIDE SEQUENCE [LARGE SCALE GENOMIC DNA]</scope>
    <source>
        <strain evidence="1 2">DSM 103725</strain>
    </source>
</reference>
<organism evidence="1 2">
    <name type="scientific">Algisphaera agarilytica</name>
    <dbReference type="NCBI Taxonomy" id="1385975"/>
    <lineage>
        <taxon>Bacteria</taxon>
        <taxon>Pseudomonadati</taxon>
        <taxon>Planctomycetota</taxon>
        <taxon>Phycisphaerae</taxon>
        <taxon>Phycisphaerales</taxon>
        <taxon>Phycisphaeraceae</taxon>
        <taxon>Algisphaera</taxon>
    </lineage>
</organism>
<comment type="caution">
    <text evidence="1">The sequence shown here is derived from an EMBL/GenBank/DDBJ whole genome shotgun (WGS) entry which is preliminary data.</text>
</comment>
<gene>
    <name evidence="1" type="ORF">HNQ40_001833</name>
</gene>
<accession>A0A7X0H6M5</accession>
<dbReference type="RefSeq" id="WP_184677569.1">
    <property type="nucleotide sequence ID" value="NZ_JACHGY010000001.1"/>
</dbReference>
<proteinExistence type="predicted"/>
<protein>
    <submittedName>
        <fullName evidence="1">TRAP-type mannitol/chloroaromatic compound transport system substrate-binding protein</fullName>
    </submittedName>
</protein>
<keyword evidence="2" id="KW-1185">Reference proteome</keyword>
<dbReference type="Proteomes" id="UP000541810">
    <property type="component" value="Unassembled WGS sequence"/>
</dbReference>
<evidence type="ECO:0000313" key="2">
    <source>
        <dbReference type="Proteomes" id="UP000541810"/>
    </source>
</evidence>